<accession>M0ML68</accession>
<evidence type="ECO:0000256" key="1">
    <source>
        <dbReference type="ARBA" id="ARBA00022603"/>
    </source>
</evidence>
<dbReference type="PANTHER" id="PTHR47816:SF4">
    <property type="entry name" value="RIBOSOMAL RNA SMALL SUBUNIT METHYLTRANSFERASE C"/>
    <property type="match status" value="1"/>
</dbReference>
<dbReference type="OrthoDB" id="4668at2157"/>
<dbReference type="STRING" id="1227455.C449_07635"/>
<keyword evidence="1 4" id="KW-0489">Methyltransferase</keyword>
<feature type="domain" description="Methyltransferase small" evidence="3">
    <location>
        <begin position="212"/>
        <end position="355"/>
    </location>
</feature>
<keyword evidence="5" id="KW-1185">Reference proteome</keyword>
<reference evidence="4 5" key="1">
    <citation type="journal article" date="2014" name="PLoS Genet.">
        <title>Phylogenetically driven sequencing of extremely halophilic archaea reveals strategies for static and dynamic osmo-response.</title>
        <authorList>
            <person name="Becker E.A."/>
            <person name="Seitzer P.M."/>
            <person name="Tritt A."/>
            <person name="Larsen D."/>
            <person name="Krusor M."/>
            <person name="Yao A.I."/>
            <person name="Wu D."/>
            <person name="Madern D."/>
            <person name="Eisen J.A."/>
            <person name="Darling A.E."/>
            <person name="Facciotti M.T."/>
        </authorList>
    </citation>
    <scope>NUCLEOTIDE SEQUENCE [LARGE SCALE GENOMIC DNA]</scope>
    <source>
        <strain evidence="4 5">DSM 5350</strain>
    </source>
</reference>
<dbReference type="Proteomes" id="UP000011669">
    <property type="component" value="Unassembled WGS sequence"/>
</dbReference>
<dbReference type="PANTHER" id="PTHR47816">
    <property type="entry name" value="RIBOSOMAL RNA SMALL SUBUNIT METHYLTRANSFERASE C"/>
    <property type="match status" value="1"/>
</dbReference>
<dbReference type="InterPro" id="IPR007848">
    <property type="entry name" value="Small_mtfrase_dom"/>
</dbReference>
<dbReference type="GO" id="GO:0008757">
    <property type="term" value="F:S-adenosylmethionine-dependent methyltransferase activity"/>
    <property type="evidence" value="ECO:0007669"/>
    <property type="project" value="InterPro"/>
</dbReference>
<evidence type="ECO:0000313" key="4">
    <source>
        <dbReference type="EMBL" id="EMA45474.1"/>
    </source>
</evidence>
<dbReference type="InterPro" id="IPR046977">
    <property type="entry name" value="RsmC/RlmG"/>
</dbReference>
<evidence type="ECO:0000313" key="5">
    <source>
        <dbReference type="Proteomes" id="UP000011669"/>
    </source>
</evidence>
<sequence length="375" mass="40217">MRRTPYELTLESRASDARPTYRFHTADSVHSKRSFRDTELLLVERLWNTDLGHLLNPAANYGVVGTVLAGCATTVHMTESSARAAQLCERNAAENGADVTTTLAADVATLDETFETVAYAPKPYTPLSVGKQRLANALSVLRPGGTLYLAASKQTGLTRYEACLREMAATVEQVSERNGCTVLESTPPPSFEPQSYVSPRTIHPEVNGTTLSLVTVPGLFSASKLDDGTRLLLETVTIEDGEAVLDLCCGYGAIGAYAGRVADCEVWLSDDDCVATSCAERSLRASGVDGTVVTADGVASVAHHTFDSVLCNPPTHAGSDVLSELFDGVYDVLAADGELTIVHHRELDLRSHLSRYEAVEKRRTGTDHVVLSVTA</sequence>
<comment type="caution">
    <text evidence="4">The sequence shown here is derived from an EMBL/GenBank/DDBJ whole genome shotgun (WGS) entry which is preliminary data.</text>
</comment>
<evidence type="ECO:0000259" key="3">
    <source>
        <dbReference type="Pfam" id="PF05175"/>
    </source>
</evidence>
<protein>
    <submittedName>
        <fullName evidence="4">rRNA (Guanine-N(2)-)-methyltransferase</fullName>
    </submittedName>
</protein>
<dbReference type="Pfam" id="PF05175">
    <property type="entry name" value="MTS"/>
    <property type="match status" value="2"/>
</dbReference>
<name>M0ML68_9EURY</name>
<gene>
    <name evidence="4" type="ORF">C449_07635</name>
</gene>
<feature type="domain" description="Methyltransferase small" evidence="3">
    <location>
        <begin position="21"/>
        <end position="183"/>
    </location>
</feature>
<dbReference type="InParanoid" id="M0ML68"/>
<dbReference type="CDD" id="cd02440">
    <property type="entry name" value="AdoMet_MTases"/>
    <property type="match status" value="1"/>
</dbReference>
<organism evidence="4 5">
    <name type="scientific">Halococcus saccharolyticus DSM 5350</name>
    <dbReference type="NCBI Taxonomy" id="1227455"/>
    <lineage>
        <taxon>Archaea</taxon>
        <taxon>Methanobacteriati</taxon>
        <taxon>Methanobacteriota</taxon>
        <taxon>Stenosarchaea group</taxon>
        <taxon>Halobacteria</taxon>
        <taxon>Halobacteriales</taxon>
        <taxon>Halococcaceae</taxon>
        <taxon>Halococcus</taxon>
    </lineage>
</organism>
<dbReference type="InterPro" id="IPR029063">
    <property type="entry name" value="SAM-dependent_MTases_sf"/>
</dbReference>
<dbReference type="AlphaFoldDB" id="M0ML68"/>
<proteinExistence type="predicted"/>
<evidence type="ECO:0000256" key="2">
    <source>
        <dbReference type="ARBA" id="ARBA00022679"/>
    </source>
</evidence>
<dbReference type="PATRIC" id="fig|1227455.4.peg.1561"/>
<dbReference type="EMBL" id="AOMD01000018">
    <property type="protein sequence ID" value="EMA45474.1"/>
    <property type="molecule type" value="Genomic_DNA"/>
</dbReference>
<dbReference type="Gene3D" id="3.40.50.150">
    <property type="entry name" value="Vaccinia Virus protein VP39"/>
    <property type="match status" value="2"/>
</dbReference>
<dbReference type="GO" id="GO:0032259">
    <property type="term" value="P:methylation"/>
    <property type="evidence" value="ECO:0007669"/>
    <property type="project" value="UniProtKB-KW"/>
</dbReference>
<keyword evidence="2 4" id="KW-0808">Transferase</keyword>
<dbReference type="SUPFAM" id="SSF53335">
    <property type="entry name" value="S-adenosyl-L-methionine-dependent methyltransferases"/>
    <property type="match status" value="2"/>
</dbReference>
<dbReference type="RefSeq" id="WP_006077379.1">
    <property type="nucleotide sequence ID" value="NZ_AOMD01000018.1"/>
</dbReference>